<feature type="domain" description="ABC transporter" evidence="10">
    <location>
        <begin position="964"/>
        <end position="1226"/>
    </location>
</feature>
<comment type="subcellular location">
    <subcellularLocation>
        <location evidence="1">Cell membrane</location>
        <topology evidence="1">Multi-pass membrane protein</topology>
    </subcellularLocation>
</comment>
<evidence type="ECO:0000256" key="4">
    <source>
        <dbReference type="ARBA" id="ARBA00022692"/>
    </source>
</evidence>
<dbReference type="InterPro" id="IPR036640">
    <property type="entry name" value="ABC1_TM_sf"/>
</dbReference>
<dbReference type="Pfam" id="PF00005">
    <property type="entry name" value="ABC_tran"/>
    <property type="match status" value="1"/>
</dbReference>
<sequence>MHPTLPQILSIATSALFLSLLPIRLLRLRTEPIKVVSEHRGHGKLAIAISLSVVQLATLVTTAFTPAKDDLHLVSAVASFTACVGLCPLLALEHTRSVKPSDLGIVYLLASTACDFAELGTSHYGNRTSEAVTPGIVNLFVKFVLLIAESRGKKPILRDPRGQQSPEELANILDRTFFWWINPILALGNRHVLAEENLPPMGHMLSSKSLRQQALRAWDQRAKPEGRTTLPKILALSMLPQFLAPIIPRLFLIVFRYAQPVLISTAIRYMSGSSAQSVETGHLIIAMAVVIYVGLAMSRAVYYHRLNQLKVMIRGAVVGLINNKSFSQQSSNHDDGRAVTLISTDAGNVGQAASMFHETWAQVIEVLLGTTMLAREVGWVCLVPYVIIFFCSRMSRYLAKHLQSKQKDWSMATQKRLAVATSMLSSMKNLKMLGVATHTQSLVQDLRLQELNAAKKVRWMMVAYNASANALGIFTPIVTFVLFVLVASLKGSALDTETAFTTTALLGLVTHPANMIMSIVPQAIGSLAAFERIQDRGLNLSGGQRQRVALARAVYARCEMVFLDDSFSALDGKTESRIVENLFGPTGFFRRMGTTVFLVANSSTHFHLADSLVILDNGTVAYQGTWAGLTQDPEHVLKLHIDGTEKNVTEEDPQVDKNILSQSIKVDEAVSDLSRATGDASLYGYYLRAVGLRNFLLLLVCTSSYSFFITFPQYWLQKWTAAPASQTMFYVGGYIIVSFLAWAFTNGSMWSTHIRIAPESGANLHRRLLSTIVRAPLSYFSTTDTGVILNRQDIQLVDRQLPPAILSISNQVFKLLVQLVLLLSAQKLMVEGVRTIRAFGWERQVEAANICSLDKSQRPAYILFCLQQWLGVVLDLMVAAIATGLISLAIFLRGTTTAGQIGMALNIVIVANASLLGLVTSWTNMEISLGAISRLKTLEADTPKEGSPFEDYVPAGAWPSSGLVELDNVTVSYNPEAVALQDVTLKVSGGQQLVVCGRTGSGKSTLLLALLRLLDVQSGTIKIDGVDLSLVPRDLIRQRCFITVSQDAFVLGQASLRFNLDPSGCLSNDTIVAALQRTNMWSHFEAGDFPPKEIHEILESPISSLPQMSTGQSQLFALARAILRLRSLRGPPNLSGAQPDGDHVMPILLLDEATSSLDPETEVAMRDIIHQEFIDKGHTVITITHRLGGATGDMQSDRNFVALLSKGKIEKVGRVEDVLGILDSQK</sequence>
<keyword evidence="3" id="KW-1003">Cell membrane</keyword>
<dbReference type="Pfam" id="PF00664">
    <property type="entry name" value="ABC_membrane"/>
    <property type="match status" value="2"/>
</dbReference>
<feature type="domain" description="ABC transmembrane type-1" evidence="11">
    <location>
        <begin position="250"/>
        <end position="525"/>
    </location>
</feature>
<feature type="transmembrane region" description="Helical" evidence="9">
    <location>
        <begin position="509"/>
        <end position="530"/>
    </location>
</feature>
<keyword evidence="7 9" id="KW-1133">Transmembrane helix</keyword>
<keyword evidence="8 9" id="KW-0472">Membrane</keyword>
<dbReference type="InterPro" id="IPR044746">
    <property type="entry name" value="ABCC_6TM_D1"/>
</dbReference>
<name>A0A4T0VWU8_9PEZI</name>
<dbReference type="GO" id="GO:0016887">
    <property type="term" value="F:ATP hydrolysis activity"/>
    <property type="evidence" value="ECO:0007669"/>
    <property type="project" value="InterPro"/>
</dbReference>
<dbReference type="CDD" id="cd18580">
    <property type="entry name" value="ABC_6TM_ABCC_D2"/>
    <property type="match status" value="1"/>
</dbReference>
<feature type="transmembrane region" description="Helical" evidence="9">
    <location>
        <begin position="727"/>
        <end position="745"/>
    </location>
</feature>
<dbReference type="GO" id="GO:0140359">
    <property type="term" value="F:ABC-type transporter activity"/>
    <property type="evidence" value="ECO:0007669"/>
    <property type="project" value="InterPro"/>
</dbReference>
<evidence type="ECO:0000256" key="8">
    <source>
        <dbReference type="ARBA" id="ARBA00023136"/>
    </source>
</evidence>
<evidence type="ECO:0000259" key="11">
    <source>
        <dbReference type="PROSITE" id="PS50929"/>
    </source>
</evidence>
<protein>
    <submittedName>
        <fullName evidence="12">Canalicular multispecific organic anion transporter 1</fullName>
    </submittedName>
</protein>
<evidence type="ECO:0000256" key="3">
    <source>
        <dbReference type="ARBA" id="ARBA00022475"/>
    </source>
</evidence>
<dbReference type="EMBL" id="MWPZ01000005">
    <property type="protein sequence ID" value="TIC97218.1"/>
    <property type="molecule type" value="Genomic_DNA"/>
</dbReference>
<dbReference type="InterPro" id="IPR003593">
    <property type="entry name" value="AAA+_ATPase"/>
</dbReference>
<dbReference type="PANTHER" id="PTHR24223">
    <property type="entry name" value="ATP-BINDING CASSETTE SUB-FAMILY C"/>
    <property type="match status" value="1"/>
</dbReference>
<feature type="transmembrane region" description="Helical" evidence="9">
    <location>
        <begin position="283"/>
        <end position="302"/>
    </location>
</feature>
<feature type="transmembrane region" description="Helical" evidence="9">
    <location>
        <begin position="695"/>
        <end position="715"/>
    </location>
</feature>
<dbReference type="InterPro" id="IPR027417">
    <property type="entry name" value="P-loop_NTPase"/>
</dbReference>
<evidence type="ECO:0000256" key="9">
    <source>
        <dbReference type="SAM" id="Phobius"/>
    </source>
</evidence>
<dbReference type="PANTHER" id="PTHR24223:SF345">
    <property type="entry name" value="ABC MULTIDRUG TRANSPORTER (EUROFUNG)"/>
    <property type="match status" value="1"/>
</dbReference>
<proteinExistence type="predicted"/>
<evidence type="ECO:0000256" key="7">
    <source>
        <dbReference type="ARBA" id="ARBA00022989"/>
    </source>
</evidence>
<feature type="transmembrane region" description="Helical" evidence="9">
    <location>
        <begin position="468"/>
        <end position="489"/>
    </location>
</feature>
<dbReference type="PROSITE" id="PS50929">
    <property type="entry name" value="ABC_TM1F"/>
    <property type="match status" value="2"/>
</dbReference>
<feature type="transmembrane region" description="Helical" evidence="9">
    <location>
        <begin position="6"/>
        <end position="25"/>
    </location>
</feature>
<dbReference type="SUPFAM" id="SSF52540">
    <property type="entry name" value="P-loop containing nucleoside triphosphate hydrolases"/>
    <property type="match status" value="2"/>
</dbReference>
<dbReference type="SMART" id="SM00382">
    <property type="entry name" value="AAA"/>
    <property type="match status" value="2"/>
</dbReference>
<evidence type="ECO:0000256" key="1">
    <source>
        <dbReference type="ARBA" id="ARBA00004651"/>
    </source>
</evidence>
<dbReference type="SUPFAM" id="SSF90123">
    <property type="entry name" value="ABC transporter transmembrane region"/>
    <property type="match status" value="2"/>
</dbReference>
<evidence type="ECO:0000313" key="13">
    <source>
        <dbReference type="Proteomes" id="UP000305883"/>
    </source>
</evidence>
<keyword evidence="6" id="KW-0067">ATP-binding</keyword>
<evidence type="ECO:0000313" key="12">
    <source>
        <dbReference type="EMBL" id="TIC97218.1"/>
    </source>
</evidence>
<dbReference type="Gene3D" id="1.20.1560.10">
    <property type="entry name" value="ABC transporter type 1, transmembrane domain"/>
    <property type="match status" value="3"/>
</dbReference>
<dbReference type="InterPro" id="IPR017871">
    <property type="entry name" value="ABC_transporter-like_CS"/>
</dbReference>
<accession>A0A4T0VWU8</accession>
<feature type="domain" description="ABC transmembrane type-1" evidence="11">
    <location>
        <begin position="696"/>
        <end position="926"/>
    </location>
</feature>
<feature type="transmembrane region" description="Helical" evidence="9">
    <location>
        <begin position="45"/>
        <end position="65"/>
    </location>
</feature>
<gene>
    <name evidence="12" type="ORF">CH35J_007597</name>
</gene>
<keyword evidence="4 9" id="KW-0812">Transmembrane</keyword>
<dbReference type="GO" id="GO:0005886">
    <property type="term" value="C:plasma membrane"/>
    <property type="evidence" value="ECO:0007669"/>
    <property type="project" value="UniProtKB-SubCell"/>
</dbReference>
<feature type="transmembrane region" description="Helical" evidence="9">
    <location>
        <begin position="229"/>
        <end position="247"/>
    </location>
</feature>
<feature type="domain" description="ABC transporter" evidence="10">
    <location>
        <begin position="311"/>
        <end position="642"/>
    </location>
</feature>
<dbReference type="OrthoDB" id="4139357at2759"/>
<evidence type="ECO:0000256" key="5">
    <source>
        <dbReference type="ARBA" id="ARBA00022741"/>
    </source>
</evidence>
<keyword evidence="2" id="KW-0813">Transport</keyword>
<dbReference type="Gene3D" id="3.40.50.300">
    <property type="entry name" value="P-loop containing nucleotide triphosphate hydrolases"/>
    <property type="match status" value="2"/>
</dbReference>
<dbReference type="PROSITE" id="PS00211">
    <property type="entry name" value="ABC_TRANSPORTER_1"/>
    <property type="match status" value="1"/>
</dbReference>
<feature type="transmembrane region" description="Helical" evidence="9">
    <location>
        <begin position="71"/>
        <end position="92"/>
    </location>
</feature>
<dbReference type="Proteomes" id="UP000305883">
    <property type="component" value="Unassembled WGS sequence"/>
</dbReference>
<reference evidence="12 13" key="1">
    <citation type="journal article" date="2019" name="Genome Biol. Evol.">
        <title>Genomic Plasticity Mediated by Transposable Elements in the Plant Pathogenic Fungus Colletotrichum higginsianum.</title>
        <authorList>
            <person name="Tsushima A."/>
            <person name="Gan P."/>
            <person name="Kumakura N."/>
            <person name="Narusaka M."/>
            <person name="Takano Y."/>
            <person name="Narusaka Y."/>
            <person name="Shirasu K."/>
        </authorList>
    </citation>
    <scope>NUCLEOTIDE SEQUENCE [LARGE SCALE GENOMIC DNA]</scope>
    <source>
        <strain evidence="12 13">MAFF305635-RFP</strain>
    </source>
</reference>
<dbReference type="InterPro" id="IPR044726">
    <property type="entry name" value="ABCC_6TM_D2"/>
</dbReference>
<comment type="caution">
    <text evidence="12">The sequence shown here is derived from an EMBL/GenBank/DDBJ whole genome shotgun (WGS) entry which is preliminary data.</text>
</comment>
<evidence type="ECO:0000256" key="6">
    <source>
        <dbReference type="ARBA" id="ARBA00022840"/>
    </source>
</evidence>
<dbReference type="AlphaFoldDB" id="A0A4T0VWU8"/>
<evidence type="ECO:0000256" key="2">
    <source>
        <dbReference type="ARBA" id="ARBA00022448"/>
    </source>
</evidence>
<organism evidence="12 13">
    <name type="scientific">Colletotrichum higginsianum</name>
    <dbReference type="NCBI Taxonomy" id="80884"/>
    <lineage>
        <taxon>Eukaryota</taxon>
        <taxon>Fungi</taxon>
        <taxon>Dikarya</taxon>
        <taxon>Ascomycota</taxon>
        <taxon>Pezizomycotina</taxon>
        <taxon>Sordariomycetes</taxon>
        <taxon>Hypocreomycetidae</taxon>
        <taxon>Glomerellales</taxon>
        <taxon>Glomerellaceae</taxon>
        <taxon>Colletotrichum</taxon>
        <taxon>Colletotrichum destructivum species complex</taxon>
    </lineage>
</organism>
<feature type="transmembrane region" description="Helical" evidence="9">
    <location>
        <begin position="869"/>
        <end position="892"/>
    </location>
</feature>
<dbReference type="InterPro" id="IPR050173">
    <property type="entry name" value="ABC_transporter_C-like"/>
</dbReference>
<dbReference type="CDD" id="cd18579">
    <property type="entry name" value="ABC_6TM_ABCC_D1"/>
    <property type="match status" value="1"/>
</dbReference>
<dbReference type="GO" id="GO:0005524">
    <property type="term" value="F:ATP binding"/>
    <property type="evidence" value="ECO:0007669"/>
    <property type="project" value="UniProtKB-KW"/>
</dbReference>
<evidence type="ECO:0000259" key="10">
    <source>
        <dbReference type="PROSITE" id="PS50893"/>
    </source>
</evidence>
<keyword evidence="5" id="KW-0547">Nucleotide-binding</keyword>
<feature type="transmembrane region" description="Helical" evidence="9">
    <location>
        <begin position="898"/>
        <end position="919"/>
    </location>
</feature>
<dbReference type="PROSITE" id="PS50893">
    <property type="entry name" value="ABC_TRANSPORTER_2"/>
    <property type="match status" value="2"/>
</dbReference>
<dbReference type="InterPro" id="IPR003439">
    <property type="entry name" value="ABC_transporter-like_ATP-bd"/>
</dbReference>
<dbReference type="InterPro" id="IPR011527">
    <property type="entry name" value="ABC1_TM_dom"/>
</dbReference>